<feature type="transmembrane region" description="Helical" evidence="1">
    <location>
        <begin position="48"/>
        <end position="69"/>
    </location>
</feature>
<accession>A0ABU5VSH2</accession>
<name>A0ABU5VSH2_9BACT</name>
<evidence type="ECO:0008006" key="4">
    <source>
        <dbReference type="Google" id="ProtNLM"/>
    </source>
</evidence>
<gene>
    <name evidence="2" type="ORF">SHI21_07335</name>
</gene>
<evidence type="ECO:0000313" key="2">
    <source>
        <dbReference type="EMBL" id="MEA9356006.1"/>
    </source>
</evidence>
<evidence type="ECO:0000313" key="3">
    <source>
        <dbReference type="Proteomes" id="UP001302274"/>
    </source>
</evidence>
<dbReference type="EMBL" id="JAYGJQ010000001">
    <property type="protein sequence ID" value="MEA9356006.1"/>
    <property type="molecule type" value="Genomic_DNA"/>
</dbReference>
<dbReference type="Proteomes" id="UP001302274">
    <property type="component" value="Unassembled WGS sequence"/>
</dbReference>
<reference evidence="2 3" key="1">
    <citation type="submission" date="2023-11" db="EMBL/GenBank/DDBJ databases">
        <title>A Novel Polar Bacteriovorax (B. antarcticus) Isolated from the Biocrust in Antarctica.</title>
        <authorList>
            <person name="Mun W."/>
            <person name="Choi S.Y."/>
            <person name="Mitchell R.J."/>
        </authorList>
    </citation>
    <scope>NUCLEOTIDE SEQUENCE [LARGE SCALE GENOMIC DNA]</scope>
    <source>
        <strain evidence="2 3">PP10</strain>
    </source>
</reference>
<feature type="transmembrane region" description="Helical" evidence="1">
    <location>
        <begin position="160"/>
        <end position="178"/>
    </location>
</feature>
<sequence length="189" mass="20758">MNIAMTNPNSLPHLWKVLAIFLVPIGGGIPAGVILARKYGIGWPMMMFLYFISDIILACVFEPLLILFIKLGKNKPSMERLSLAFKAMVKKTTEHYGNNTGPFALILIAFGVDPMTGRAVAVAAGHGFISGWMIAIAGDMMFFTLLMVSTLWLNNLLGDGTTTTLIILGCMVIIPIIIRRFKNRNKIIS</sequence>
<feature type="transmembrane region" description="Helical" evidence="1">
    <location>
        <begin position="132"/>
        <end position="154"/>
    </location>
</feature>
<keyword evidence="1" id="KW-1133">Transmembrane helix</keyword>
<proteinExistence type="predicted"/>
<keyword evidence="1" id="KW-0472">Membrane</keyword>
<protein>
    <recommendedName>
        <fullName evidence="4">Small multi-drug export protein</fullName>
    </recommendedName>
</protein>
<dbReference type="RefSeq" id="WP_323575653.1">
    <property type="nucleotide sequence ID" value="NZ_JAYGJQ010000001.1"/>
</dbReference>
<evidence type="ECO:0000256" key="1">
    <source>
        <dbReference type="SAM" id="Phobius"/>
    </source>
</evidence>
<feature type="transmembrane region" description="Helical" evidence="1">
    <location>
        <begin position="103"/>
        <end position="125"/>
    </location>
</feature>
<keyword evidence="1" id="KW-0812">Transmembrane</keyword>
<organism evidence="2 3">
    <name type="scientific">Bacteriovorax antarcticus</name>
    <dbReference type="NCBI Taxonomy" id="3088717"/>
    <lineage>
        <taxon>Bacteria</taxon>
        <taxon>Pseudomonadati</taxon>
        <taxon>Bdellovibrionota</taxon>
        <taxon>Bacteriovoracia</taxon>
        <taxon>Bacteriovoracales</taxon>
        <taxon>Bacteriovoracaceae</taxon>
        <taxon>Bacteriovorax</taxon>
    </lineage>
</organism>
<feature type="transmembrane region" description="Helical" evidence="1">
    <location>
        <begin position="14"/>
        <end position="36"/>
    </location>
</feature>
<comment type="caution">
    <text evidence="2">The sequence shown here is derived from an EMBL/GenBank/DDBJ whole genome shotgun (WGS) entry which is preliminary data.</text>
</comment>
<keyword evidence="3" id="KW-1185">Reference proteome</keyword>